<accession>A0A644Y9C9</accession>
<dbReference type="SUPFAM" id="SSF143081">
    <property type="entry name" value="BB1717-like"/>
    <property type="match status" value="1"/>
</dbReference>
<evidence type="ECO:0000256" key="1">
    <source>
        <dbReference type="ARBA" id="ARBA00008136"/>
    </source>
</evidence>
<dbReference type="GO" id="GO:0008233">
    <property type="term" value="F:peptidase activity"/>
    <property type="evidence" value="ECO:0007669"/>
    <property type="project" value="UniProtKB-KW"/>
</dbReference>
<comment type="caution">
    <text evidence="8">The sequence shown here is derived from an EMBL/GenBank/DDBJ whole genome shotgun (WGS) entry which is preliminary data.</text>
</comment>
<dbReference type="InterPro" id="IPR003738">
    <property type="entry name" value="SRAP"/>
</dbReference>
<evidence type="ECO:0000256" key="5">
    <source>
        <dbReference type="ARBA" id="ARBA00023124"/>
    </source>
</evidence>
<proteinExistence type="inferred from homology"/>
<dbReference type="AlphaFoldDB" id="A0A644Y9C9"/>
<dbReference type="Gene3D" id="3.90.1680.10">
    <property type="entry name" value="SOS response associated peptidase-like"/>
    <property type="match status" value="1"/>
</dbReference>
<evidence type="ECO:0000256" key="3">
    <source>
        <dbReference type="ARBA" id="ARBA00022763"/>
    </source>
</evidence>
<keyword evidence="6" id="KW-0238">DNA-binding</keyword>
<comment type="similarity">
    <text evidence="1">Belongs to the SOS response-associated peptidase family.</text>
</comment>
<keyword evidence="5" id="KW-0190">Covalent protein-DNA linkage</keyword>
<evidence type="ECO:0000256" key="6">
    <source>
        <dbReference type="ARBA" id="ARBA00023125"/>
    </source>
</evidence>
<reference evidence="8" key="1">
    <citation type="submission" date="2019-08" db="EMBL/GenBank/DDBJ databases">
        <authorList>
            <person name="Kucharzyk K."/>
            <person name="Murdoch R.W."/>
            <person name="Higgins S."/>
            <person name="Loffler F."/>
        </authorList>
    </citation>
    <scope>NUCLEOTIDE SEQUENCE</scope>
</reference>
<dbReference type="EMBL" id="VSSQ01003867">
    <property type="protein sequence ID" value="MPM22704.1"/>
    <property type="molecule type" value="Genomic_DNA"/>
</dbReference>
<gene>
    <name evidence="8" type="primary">yedK_6</name>
    <name evidence="8" type="ORF">SDC9_69162</name>
</gene>
<dbReference type="InterPro" id="IPR036590">
    <property type="entry name" value="SRAP-like"/>
</dbReference>
<organism evidence="8">
    <name type="scientific">bioreactor metagenome</name>
    <dbReference type="NCBI Taxonomy" id="1076179"/>
    <lineage>
        <taxon>unclassified sequences</taxon>
        <taxon>metagenomes</taxon>
        <taxon>ecological metagenomes</taxon>
    </lineage>
</organism>
<evidence type="ECO:0000256" key="2">
    <source>
        <dbReference type="ARBA" id="ARBA00022670"/>
    </source>
</evidence>
<name>A0A644Y9C9_9ZZZZ</name>
<dbReference type="PANTHER" id="PTHR13604:SF0">
    <property type="entry name" value="ABASIC SITE PROCESSING PROTEIN HMCES"/>
    <property type="match status" value="1"/>
</dbReference>
<evidence type="ECO:0000256" key="4">
    <source>
        <dbReference type="ARBA" id="ARBA00022801"/>
    </source>
</evidence>
<keyword evidence="7" id="KW-0456">Lyase</keyword>
<keyword evidence="4 8" id="KW-0378">Hydrolase</keyword>
<sequence length="188" mass="21355">MCGRYSLAPDESMEIARIVAEVQSRFGAASVHTGEIYPTNTVPVLLVSEHEMTPVPMKWGFPNFRNKGVIINARGETALDKPMFRKSLLERRCIIPTSGFFEWDKQKTKHHFRLPGQDVLYLAGLWNRFEEEERFVILTTAPNDTIINVHNRMPVLLSSADLEPWLNDTGMASEKLTALQPALERMAV</sequence>
<keyword evidence="2" id="KW-0645">Protease</keyword>
<protein>
    <submittedName>
        <fullName evidence="8">Putative SOS response-associated peptidase YedK</fullName>
        <ecNumber evidence="8">3.4.-.-</ecNumber>
    </submittedName>
</protein>
<keyword evidence="3" id="KW-0227">DNA damage</keyword>
<dbReference type="EC" id="3.4.-.-" evidence="8"/>
<dbReference type="GO" id="GO:0016829">
    <property type="term" value="F:lyase activity"/>
    <property type="evidence" value="ECO:0007669"/>
    <property type="project" value="UniProtKB-KW"/>
</dbReference>
<dbReference type="Pfam" id="PF02586">
    <property type="entry name" value="SRAP"/>
    <property type="match status" value="1"/>
</dbReference>
<dbReference type="GO" id="GO:0006508">
    <property type="term" value="P:proteolysis"/>
    <property type="evidence" value="ECO:0007669"/>
    <property type="project" value="UniProtKB-KW"/>
</dbReference>
<dbReference type="GO" id="GO:0106300">
    <property type="term" value="P:protein-DNA covalent cross-linking repair"/>
    <property type="evidence" value="ECO:0007669"/>
    <property type="project" value="InterPro"/>
</dbReference>
<evidence type="ECO:0000313" key="8">
    <source>
        <dbReference type="EMBL" id="MPM22704.1"/>
    </source>
</evidence>
<dbReference type="GO" id="GO:0003697">
    <property type="term" value="F:single-stranded DNA binding"/>
    <property type="evidence" value="ECO:0007669"/>
    <property type="project" value="InterPro"/>
</dbReference>
<evidence type="ECO:0000256" key="7">
    <source>
        <dbReference type="ARBA" id="ARBA00023239"/>
    </source>
</evidence>
<dbReference type="PANTHER" id="PTHR13604">
    <property type="entry name" value="DC12-RELATED"/>
    <property type="match status" value="1"/>
</dbReference>